<keyword evidence="1 3" id="KW-0175">Coiled coil</keyword>
<dbReference type="STRING" id="523849.OCC_04270"/>
<reference evidence="4 5" key="1">
    <citation type="journal article" date="2012" name="J. Bacteriol.">
        <title>Genome sequence of the model hyperthermophilic archaeon Thermococcus litoralis NS-C.</title>
        <authorList>
            <person name="Gardner A.F."/>
            <person name="Kumar S."/>
            <person name="Perler F.B."/>
        </authorList>
    </citation>
    <scope>NUCLEOTIDE SEQUENCE [LARGE SCALE GENOMIC DNA]</scope>
    <source>
        <strain evidence="5">ATCC 51850 / DSM 5473 / JCM 8560 / NS-C</strain>
    </source>
</reference>
<dbReference type="PaxDb" id="523849-OCC_04270"/>
<feature type="coiled-coil region" evidence="3">
    <location>
        <begin position="272"/>
        <end position="320"/>
    </location>
</feature>
<name>H3ZPJ9_THELN</name>
<evidence type="ECO:0000313" key="4">
    <source>
        <dbReference type="EMBL" id="EHR78043.1"/>
    </source>
</evidence>
<dbReference type="InterPro" id="IPR003798">
    <property type="entry name" value="DNA_recombination_RmuC"/>
</dbReference>
<dbReference type="PANTHER" id="PTHR30563:SF0">
    <property type="entry name" value="DNA RECOMBINATION PROTEIN RMUC"/>
    <property type="match status" value="1"/>
</dbReference>
<sequence length="331" mass="37744">MIEYLLGILVLILGFLLWRQSSHLTELKTKVEQIETNFPQMVEYSVMKTIQGSTDIFEKVFGSAISKNTNVIKGAFAESLKELGIQEDLGKLKEASGDLKKITSDLKSMFEIKSARAKFGELQLEAILKDIIPSQRLGIRKSIGREIPDAYIIVDENKYLCIDSKFPLENFKKYTEEESPSKKEEFWKNFLKDVNNHVRAIKEKYVGKENTMDFAFMFIPSDAIYYKLVSEAHELVSEAAKSGVILTSPSLLPAHISLILTKIKAEEISKRAEEVQRKINILGTYIKDLEDKFGTLTRHLNNANSNVHKVQQAINELKTYYSSLTTFELEE</sequence>
<keyword evidence="5" id="KW-1185">Reference proteome</keyword>
<dbReference type="GO" id="GO:0006310">
    <property type="term" value="P:DNA recombination"/>
    <property type="evidence" value="ECO:0007669"/>
    <property type="project" value="UniProtKB-KW"/>
</dbReference>
<evidence type="ECO:0000313" key="5">
    <source>
        <dbReference type="Proteomes" id="UP000015502"/>
    </source>
</evidence>
<proteinExistence type="predicted"/>
<gene>
    <name evidence="4" type="ORF">OCC_04270</name>
</gene>
<accession>H3ZPJ9</accession>
<dbReference type="AlphaFoldDB" id="H3ZPJ9"/>
<protein>
    <recommendedName>
        <fullName evidence="6">DNA recombination protein RmuC</fullName>
    </recommendedName>
</protein>
<dbReference type="KEGG" id="tlt:OCC_04270"/>
<dbReference type="HOGENOM" id="CLU_830545_0_0_2"/>
<dbReference type="Proteomes" id="UP000015502">
    <property type="component" value="Chromosome"/>
</dbReference>
<evidence type="ECO:0000256" key="2">
    <source>
        <dbReference type="ARBA" id="ARBA00023172"/>
    </source>
</evidence>
<evidence type="ECO:0008006" key="6">
    <source>
        <dbReference type="Google" id="ProtNLM"/>
    </source>
</evidence>
<dbReference type="OrthoDB" id="359324at2157"/>
<evidence type="ECO:0000256" key="1">
    <source>
        <dbReference type="ARBA" id="ARBA00023054"/>
    </source>
</evidence>
<dbReference type="GeneID" id="16548678"/>
<organism evidence="4 5">
    <name type="scientific">Thermococcus litoralis (strain ATCC 51850 / DSM 5473 / JCM 8560 / NS-C)</name>
    <dbReference type="NCBI Taxonomy" id="523849"/>
    <lineage>
        <taxon>Archaea</taxon>
        <taxon>Methanobacteriati</taxon>
        <taxon>Methanobacteriota</taxon>
        <taxon>Thermococci</taxon>
        <taxon>Thermococcales</taxon>
        <taxon>Thermococcaceae</taxon>
        <taxon>Thermococcus</taxon>
    </lineage>
</organism>
<evidence type="ECO:0000256" key="3">
    <source>
        <dbReference type="SAM" id="Coils"/>
    </source>
</evidence>
<keyword evidence="2" id="KW-0233">DNA recombination</keyword>
<dbReference type="RefSeq" id="WP_004069021.1">
    <property type="nucleotide sequence ID" value="NC_022084.1"/>
</dbReference>
<dbReference type="PANTHER" id="PTHR30563">
    <property type="entry name" value="DNA RECOMBINATION PROTEIN RMUC"/>
    <property type="match status" value="1"/>
</dbReference>
<dbReference type="Pfam" id="PF02646">
    <property type="entry name" value="RmuC"/>
    <property type="match status" value="1"/>
</dbReference>
<dbReference type="EMBL" id="CP006670">
    <property type="protein sequence ID" value="EHR78043.1"/>
    <property type="molecule type" value="Genomic_DNA"/>
</dbReference>